<dbReference type="InterPro" id="IPR001245">
    <property type="entry name" value="Ser-Thr/Tyr_kinase_cat_dom"/>
</dbReference>
<evidence type="ECO:0000256" key="6">
    <source>
        <dbReference type="ARBA" id="ARBA00022737"/>
    </source>
</evidence>
<evidence type="ECO:0000256" key="4">
    <source>
        <dbReference type="ARBA" id="ARBA00022692"/>
    </source>
</evidence>
<dbReference type="InterPro" id="IPR000719">
    <property type="entry name" value="Prot_kinase_dom"/>
</dbReference>
<keyword evidence="3" id="KW-0808">Transferase</keyword>
<name>A0A2N9EZC3_FAGSY</name>
<dbReference type="SMART" id="SM00220">
    <property type="entry name" value="S_TKc"/>
    <property type="match status" value="1"/>
</dbReference>
<feature type="binding site" evidence="14">
    <location>
        <position position="75"/>
    </location>
    <ligand>
        <name>ATP</name>
        <dbReference type="ChEBI" id="CHEBI:30616"/>
    </ligand>
</feature>
<keyword evidence="5" id="KW-0732">Signal</keyword>
<evidence type="ECO:0000256" key="11">
    <source>
        <dbReference type="ARBA" id="ARBA00023136"/>
    </source>
</evidence>
<evidence type="ECO:0000256" key="10">
    <source>
        <dbReference type="ARBA" id="ARBA00022989"/>
    </source>
</evidence>
<dbReference type="PROSITE" id="PS00107">
    <property type="entry name" value="PROTEIN_KINASE_ATP"/>
    <property type="match status" value="1"/>
</dbReference>
<keyword evidence="9 14" id="KW-0067">ATP-binding</keyword>
<dbReference type="GO" id="GO:0004674">
    <property type="term" value="F:protein serine/threonine kinase activity"/>
    <property type="evidence" value="ECO:0007669"/>
    <property type="project" value="UniProtKB-KW"/>
</dbReference>
<protein>
    <recommendedName>
        <fullName evidence="17">Protein kinase domain-containing protein</fullName>
    </recommendedName>
</protein>
<evidence type="ECO:0000256" key="8">
    <source>
        <dbReference type="ARBA" id="ARBA00022777"/>
    </source>
</evidence>
<feature type="region of interest" description="Disordered" evidence="16">
    <location>
        <begin position="303"/>
        <end position="332"/>
    </location>
</feature>
<evidence type="ECO:0000256" key="16">
    <source>
        <dbReference type="SAM" id="MobiDB-lite"/>
    </source>
</evidence>
<accession>A0A2N9EZC3</accession>
<keyword evidence="11" id="KW-0472">Membrane</keyword>
<reference evidence="18" key="1">
    <citation type="submission" date="2018-02" db="EMBL/GenBank/DDBJ databases">
        <authorList>
            <person name="Cohen D.B."/>
            <person name="Kent A.D."/>
        </authorList>
    </citation>
    <scope>NUCLEOTIDE SEQUENCE</scope>
</reference>
<proteinExistence type="inferred from homology"/>
<evidence type="ECO:0000256" key="12">
    <source>
        <dbReference type="ARBA" id="ARBA00023170"/>
    </source>
</evidence>
<dbReference type="FunFam" id="1.10.510.10:FF:001019">
    <property type="entry name" value="G-type lectin S-receptor-like serine/threonine-protein kinase B120"/>
    <property type="match status" value="1"/>
</dbReference>
<feature type="domain" description="Protein kinase" evidence="17">
    <location>
        <begin position="47"/>
        <end position="326"/>
    </location>
</feature>
<evidence type="ECO:0000256" key="3">
    <source>
        <dbReference type="ARBA" id="ARBA00022679"/>
    </source>
</evidence>
<sequence length="332" mass="37312">MGYCFLIRRKAKKKYDATKEEHASNEISTIESLQFDFATIEAATNKFSDDNKLGEGGFGQVYKGILPNGQEIAVKRLSRGSGQGVGEFKNEVILVAKLEHRNLVRLLGFCLEGEEKILVYEFVPNKSLDYFLYEPEKNAQLNWSRRYKIIGGIARGILYLHEDSRLRIIHRDLKASNVLLDEDMNAKISDFGMAKLFGVDQTQGNTSRDCCGYMAPEYAMHGQFSVKSDVYSFGVLILEILSGKKNSSFYQSDGAADLLSYDNPVDRPTMASIVLVLNSYSMTLASPRQPAYFLRSREENMLLKESESSDKSTSKSMPSSVNEASITEVYPR</sequence>
<dbReference type="FunFam" id="3.30.200.20:FF:000142">
    <property type="entry name" value="Cysteine-rich receptor-like protein kinase 10"/>
    <property type="match status" value="1"/>
</dbReference>
<dbReference type="Gene3D" id="3.30.200.20">
    <property type="entry name" value="Phosphorylase Kinase, domain 1"/>
    <property type="match status" value="1"/>
</dbReference>
<evidence type="ECO:0000256" key="9">
    <source>
        <dbReference type="ARBA" id="ARBA00022840"/>
    </source>
</evidence>
<dbReference type="GO" id="GO:0005886">
    <property type="term" value="C:plasma membrane"/>
    <property type="evidence" value="ECO:0007669"/>
    <property type="project" value="TreeGrafter"/>
</dbReference>
<evidence type="ECO:0000256" key="13">
    <source>
        <dbReference type="ARBA" id="ARBA00023180"/>
    </source>
</evidence>
<keyword evidence="6" id="KW-0677">Repeat</keyword>
<dbReference type="Gene3D" id="1.10.510.10">
    <property type="entry name" value="Transferase(Phosphotransferase) domain 1"/>
    <property type="match status" value="1"/>
</dbReference>
<keyword evidence="4" id="KW-0812">Transmembrane</keyword>
<dbReference type="PANTHER" id="PTHR27002">
    <property type="entry name" value="RECEPTOR-LIKE SERINE/THREONINE-PROTEIN KINASE SD1-8"/>
    <property type="match status" value="1"/>
</dbReference>
<dbReference type="PROSITE" id="PS00108">
    <property type="entry name" value="PROTEIN_KINASE_ST"/>
    <property type="match status" value="1"/>
</dbReference>
<evidence type="ECO:0000256" key="1">
    <source>
        <dbReference type="ARBA" id="ARBA00004167"/>
    </source>
</evidence>
<dbReference type="InterPro" id="IPR008271">
    <property type="entry name" value="Ser/Thr_kinase_AS"/>
</dbReference>
<dbReference type="AlphaFoldDB" id="A0A2N9EZC3"/>
<dbReference type="GO" id="GO:0005524">
    <property type="term" value="F:ATP binding"/>
    <property type="evidence" value="ECO:0007669"/>
    <property type="project" value="UniProtKB-UniRule"/>
</dbReference>
<keyword evidence="12" id="KW-0675">Receptor</keyword>
<dbReference type="SUPFAM" id="SSF56112">
    <property type="entry name" value="Protein kinase-like (PK-like)"/>
    <property type="match status" value="1"/>
</dbReference>
<comment type="subcellular location">
    <subcellularLocation>
        <location evidence="1">Membrane</location>
        <topology evidence="1">Single-pass membrane protein</topology>
    </subcellularLocation>
</comment>
<evidence type="ECO:0000256" key="14">
    <source>
        <dbReference type="PROSITE-ProRule" id="PRU10141"/>
    </source>
</evidence>
<dbReference type="InterPro" id="IPR017441">
    <property type="entry name" value="Protein_kinase_ATP_BS"/>
</dbReference>
<evidence type="ECO:0000259" key="17">
    <source>
        <dbReference type="PROSITE" id="PS50011"/>
    </source>
</evidence>
<keyword evidence="2 15" id="KW-0723">Serine/threonine-protein kinase</keyword>
<feature type="compositionally biased region" description="Basic and acidic residues" evidence="16">
    <location>
        <begin position="303"/>
        <end position="313"/>
    </location>
</feature>
<evidence type="ECO:0000256" key="7">
    <source>
        <dbReference type="ARBA" id="ARBA00022741"/>
    </source>
</evidence>
<dbReference type="GO" id="GO:0042742">
    <property type="term" value="P:defense response to bacterium"/>
    <property type="evidence" value="ECO:0007669"/>
    <property type="project" value="TreeGrafter"/>
</dbReference>
<evidence type="ECO:0000256" key="15">
    <source>
        <dbReference type="RuleBase" id="RU000304"/>
    </source>
</evidence>
<keyword evidence="8" id="KW-0418">Kinase</keyword>
<organism evidence="18">
    <name type="scientific">Fagus sylvatica</name>
    <name type="common">Beechnut</name>
    <dbReference type="NCBI Taxonomy" id="28930"/>
    <lineage>
        <taxon>Eukaryota</taxon>
        <taxon>Viridiplantae</taxon>
        <taxon>Streptophyta</taxon>
        <taxon>Embryophyta</taxon>
        <taxon>Tracheophyta</taxon>
        <taxon>Spermatophyta</taxon>
        <taxon>Magnoliopsida</taxon>
        <taxon>eudicotyledons</taxon>
        <taxon>Gunneridae</taxon>
        <taxon>Pentapetalae</taxon>
        <taxon>rosids</taxon>
        <taxon>fabids</taxon>
        <taxon>Fagales</taxon>
        <taxon>Fagaceae</taxon>
        <taxon>Fagus</taxon>
    </lineage>
</organism>
<comment type="similarity">
    <text evidence="15">Belongs to the protein kinase superfamily.</text>
</comment>
<evidence type="ECO:0000313" key="18">
    <source>
        <dbReference type="EMBL" id="SPC84097.1"/>
    </source>
</evidence>
<dbReference type="Pfam" id="PF07714">
    <property type="entry name" value="PK_Tyr_Ser-Thr"/>
    <property type="match status" value="1"/>
</dbReference>
<dbReference type="PROSITE" id="PS50011">
    <property type="entry name" value="PROTEIN_KINASE_DOM"/>
    <property type="match status" value="1"/>
</dbReference>
<keyword evidence="7 14" id="KW-0547">Nucleotide-binding</keyword>
<dbReference type="PANTHER" id="PTHR27002:SF1050">
    <property type="entry name" value="CYSTEINE-RICH RECEPTOR-LIKE PROTEIN KINASE 5"/>
    <property type="match status" value="1"/>
</dbReference>
<evidence type="ECO:0000256" key="2">
    <source>
        <dbReference type="ARBA" id="ARBA00022527"/>
    </source>
</evidence>
<dbReference type="EMBL" id="OIVN01000689">
    <property type="protein sequence ID" value="SPC84097.1"/>
    <property type="molecule type" value="Genomic_DNA"/>
</dbReference>
<keyword evidence="13" id="KW-0325">Glycoprotein</keyword>
<keyword evidence="10" id="KW-1133">Transmembrane helix</keyword>
<gene>
    <name evidence="18" type="ORF">FSB_LOCUS11979</name>
</gene>
<evidence type="ECO:0000256" key="5">
    <source>
        <dbReference type="ARBA" id="ARBA00022729"/>
    </source>
</evidence>
<dbReference type="InterPro" id="IPR011009">
    <property type="entry name" value="Kinase-like_dom_sf"/>
</dbReference>